<dbReference type="SUPFAM" id="SSF143422">
    <property type="entry name" value="Transposase IS200-like"/>
    <property type="match status" value="1"/>
</dbReference>
<dbReference type="PANTHER" id="PTHR33360">
    <property type="entry name" value="TRANSPOSASE FOR INSERTION SEQUENCE ELEMENT IS200"/>
    <property type="match status" value="1"/>
</dbReference>
<dbReference type="AlphaFoldDB" id="A0A6L8TDD1"/>
<comment type="caution">
    <text evidence="2">The sequence shown here is derived from an EMBL/GenBank/DDBJ whole genome shotgun (WGS) entry which is preliminary data.</text>
</comment>
<organism evidence="2 3">
    <name type="scientific">Blautia massiliensis</name>
    <name type="common">ex Durand et al. 2017</name>
    <dbReference type="NCBI Taxonomy" id="1737424"/>
    <lineage>
        <taxon>Bacteria</taxon>
        <taxon>Bacillati</taxon>
        <taxon>Bacillota</taxon>
        <taxon>Clostridia</taxon>
        <taxon>Lachnospirales</taxon>
        <taxon>Lachnospiraceae</taxon>
        <taxon>Blautia</taxon>
    </lineage>
</organism>
<dbReference type="Pfam" id="PF01797">
    <property type="entry name" value="Y1_Tnp"/>
    <property type="match status" value="1"/>
</dbReference>
<evidence type="ECO:0000313" key="2">
    <source>
        <dbReference type="EMBL" id="MZL62149.1"/>
    </source>
</evidence>
<dbReference type="EMBL" id="WWVT01000010">
    <property type="protein sequence ID" value="MZL62149.1"/>
    <property type="molecule type" value="Genomic_DNA"/>
</dbReference>
<dbReference type="SMART" id="SM01321">
    <property type="entry name" value="Y1_Tnp"/>
    <property type="match status" value="1"/>
</dbReference>
<proteinExistence type="predicted"/>
<dbReference type="InterPro" id="IPR036515">
    <property type="entry name" value="Transposase_17_sf"/>
</dbReference>
<reference evidence="2 3" key="1">
    <citation type="journal article" date="2019" name="Nat. Med.">
        <title>A library of human gut bacterial isolates paired with longitudinal multiomics data enables mechanistic microbiome research.</title>
        <authorList>
            <person name="Poyet M."/>
            <person name="Groussin M."/>
            <person name="Gibbons S.M."/>
            <person name="Avila-Pacheco J."/>
            <person name="Jiang X."/>
            <person name="Kearney S.M."/>
            <person name="Perrotta A.R."/>
            <person name="Berdy B."/>
            <person name="Zhao S."/>
            <person name="Lieberman T.D."/>
            <person name="Swanson P.K."/>
            <person name="Smith M."/>
            <person name="Roesemann S."/>
            <person name="Alexander J.E."/>
            <person name="Rich S.A."/>
            <person name="Livny J."/>
            <person name="Vlamakis H."/>
            <person name="Clish C."/>
            <person name="Bullock K."/>
            <person name="Deik A."/>
            <person name="Scott J."/>
            <person name="Pierce K.A."/>
            <person name="Xavier R.J."/>
            <person name="Alm E.J."/>
        </authorList>
    </citation>
    <scope>NUCLEOTIDE SEQUENCE [LARGE SCALE GENOMIC DNA]</scope>
    <source>
        <strain evidence="2 3">BIOML-A4</strain>
    </source>
</reference>
<feature type="domain" description="Transposase IS200-like" evidence="1">
    <location>
        <begin position="20"/>
        <end position="139"/>
    </location>
</feature>
<dbReference type="NCBIfam" id="NF033573">
    <property type="entry name" value="transpos_IS200"/>
    <property type="match status" value="1"/>
</dbReference>
<protein>
    <submittedName>
        <fullName evidence="2">IS200/IS605 family transposase</fullName>
    </submittedName>
</protein>
<name>A0A6L8TDD1_9FIRM</name>
<dbReference type="Gene3D" id="3.30.70.1290">
    <property type="entry name" value="Transposase IS200-like"/>
    <property type="match status" value="1"/>
</dbReference>
<dbReference type="GO" id="GO:0006313">
    <property type="term" value="P:DNA transposition"/>
    <property type="evidence" value="ECO:0007669"/>
    <property type="project" value="InterPro"/>
</dbReference>
<dbReference type="GO" id="GO:0003677">
    <property type="term" value="F:DNA binding"/>
    <property type="evidence" value="ECO:0007669"/>
    <property type="project" value="InterPro"/>
</dbReference>
<evidence type="ECO:0000259" key="1">
    <source>
        <dbReference type="SMART" id="SM01321"/>
    </source>
</evidence>
<dbReference type="PANTHER" id="PTHR33360:SF2">
    <property type="entry name" value="TRANSPOSASE FOR INSERTION SEQUENCE ELEMENT IS200"/>
    <property type="match status" value="1"/>
</dbReference>
<gene>
    <name evidence="2" type="primary">tnpA</name>
    <name evidence="2" type="ORF">GT694_08840</name>
</gene>
<dbReference type="InterPro" id="IPR002686">
    <property type="entry name" value="Transposase_17"/>
</dbReference>
<evidence type="ECO:0000313" key="3">
    <source>
        <dbReference type="Proteomes" id="UP000473323"/>
    </source>
</evidence>
<dbReference type="GO" id="GO:0004803">
    <property type="term" value="F:transposase activity"/>
    <property type="evidence" value="ECO:0007669"/>
    <property type="project" value="InterPro"/>
</dbReference>
<accession>A0A6L8TDD1</accession>
<dbReference type="Proteomes" id="UP000473323">
    <property type="component" value="Unassembled WGS sequence"/>
</dbReference>
<sequence>MEKNIFNINNNGLSYGRGYVYSLQYHLVWCTKYRKKVLKDGIDAECKEMLCDLAEEYKFQILAMEVMPDHIHLLVDCRPQFYISDMIKIMKGNIARQMFLVHPELKKELWGGHLWNPSYCAVTVSDRSREQVCSYIEGQKEKQ</sequence>
<dbReference type="RefSeq" id="WP_021651194.1">
    <property type="nucleotide sequence ID" value="NZ_CP085976.1"/>
</dbReference>